<comment type="caution">
    <text evidence="2">The sequence shown here is derived from an EMBL/GenBank/DDBJ whole genome shotgun (WGS) entry which is preliminary data.</text>
</comment>
<reference evidence="2 3" key="1">
    <citation type="journal article" date="2021" name="Nat. Plants">
        <title>The Taxus genome provides insights into paclitaxel biosynthesis.</title>
        <authorList>
            <person name="Xiong X."/>
            <person name="Gou J."/>
            <person name="Liao Q."/>
            <person name="Li Y."/>
            <person name="Zhou Q."/>
            <person name="Bi G."/>
            <person name="Li C."/>
            <person name="Du R."/>
            <person name="Wang X."/>
            <person name="Sun T."/>
            <person name="Guo L."/>
            <person name="Liang H."/>
            <person name="Lu P."/>
            <person name="Wu Y."/>
            <person name="Zhang Z."/>
            <person name="Ro D.K."/>
            <person name="Shang Y."/>
            <person name="Huang S."/>
            <person name="Yan J."/>
        </authorList>
    </citation>
    <scope>NUCLEOTIDE SEQUENCE [LARGE SCALE GENOMIC DNA]</scope>
    <source>
        <strain evidence="2">Ta-2019</strain>
    </source>
</reference>
<accession>A0AA38FKR6</accession>
<keyword evidence="3" id="KW-1185">Reference proteome</keyword>
<keyword evidence="1" id="KW-0812">Transmembrane</keyword>
<evidence type="ECO:0000313" key="3">
    <source>
        <dbReference type="Proteomes" id="UP000824469"/>
    </source>
</evidence>
<keyword evidence="1" id="KW-0472">Membrane</keyword>
<dbReference type="PANTHER" id="PTHR34127:SF3">
    <property type="entry name" value="INITIATION FACTOR 4F SUBUNIT (DUF1350)"/>
    <property type="match status" value="1"/>
</dbReference>
<dbReference type="PANTHER" id="PTHR34127">
    <property type="entry name" value="OS04G0405600 PROTEIN"/>
    <property type="match status" value="1"/>
</dbReference>
<dbReference type="Proteomes" id="UP000824469">
    <property type="component" value="Unassembled WGS sequence"/>
</dbReference>
<dbReference type="AlphaFoldDB" id="A0AA38FKR6"/>
<dbReference type="EMBL" id="JAHRHJ020000008">
    <property type="protein sequence ID" value="KAH9305686.1"/>
    <property type="molecule type" value="Genomic_DNA"/>
</dbReference>
<evidence type="ECO:0000313" key="2">
    <source>
        <dbReference type="EMBL" id="KAH9305686.1"/>
    </source>
</evidence>
<sequence>MAQALSCTSIMGMCNVTLKKFSFLEYKIIDPDPAFVKKFTSRASYEGPLFMSSWGHNPSINSSSLLISQNLSALNSHISRKTICAAYSTGKGLPGSSNYIRLGGCLVLPPSPIRKKARGIIKFLGGAFIGAVPELSYSLLMDLLAKEGFLVIAVPYNVTFDHAQAAKEVYNKFNSCMDILLASGLSSANLTPNNILELPVYCVGHSNGALLQLLEGCYFEEKLQKANVLIAFNNKPAAEAVPYFEQVGPAAAQFSPFVEASPFYEMARNTSGDALRTMMEVAGPMLEQYNPEAILSLTRFTEQIPSVMNQITQGTSEFTPTPSENREIISTGYKVPRTLLVKFNFDAIDETDQLESVLRPRVDKIGGILSKVVLNGTHLTPCGQDLNWQVGDSYTPADAVAQVLKAKDLYLFEETEANPYNEEHEEECPKKAVWEDYEMGNTGEFLPVEKGSGDKFRHNIVVTNQRMLLSQRQKESGGIILVSPPLGIRTHAITVTRLGTLRRIVGSGSMIFRNRTKSHVMRNMSQRVAEEQNSDDGMDFPHFEEQFVVDGDSTIPDAPTVHGEMACQATHSERGINEQTNKTKELVLTPTTEMVKELVLTPTTEMVISLTTTEMFVSLTIVELVLTPTATMVTFLFLKRLDEHYMVLQGHSQGDFDSRLTESLYRIQEATQALEQISHSTSPSF</sequence>
<dbReference type="Pfam" id="PF07082">
    <property type="entry name" value="DUF1350"/>
    <property type="match status" value="2"/>
</dbReference>
<organism evidence="2 3">
    <name type="scientific">Taxus chinensis</name>
    <name type="common">Chinese yew</name>
    <name type="synonym">Taxus wallichiana var. chinensis</name>
    <dbReference type="NCBI Taxonomy" id="29808"/>
    <lineage>
        <taxon>Eukaryota</taxon>
        <taxon>Viridiplantae</taxon>
        <taxon>Streptophyta</taxon>
        <taxon>Embryophyta</taxon>
        <taxon>Tracheophyta</taxon>
        <taxon>Spermatophyta</taxon>
        <taxon>Pinopsida</taxon>
        <taxon>Pinidae</taxon>
        <taxon>Conifers II</taxon>
        <taxon>Cupressales</taxon>
        <taxon>Taxaceae</taxon>
        <taxon>Taxus</taxon>
    </lineage>
</organism>
<protein>
    <submittedName>
        <fullName evidence="2">Uncharacterized protein</fullName>
    </submittedName>
</protein>
<keyword evidence="1" id="KW-1133">Transmembrane helix</keyword>
<proteinExistence type="predicted"/>
<gene>
    <name evidence="2" type="ORF">KI387_010090</name>
</gene>
<feature type="transmembrane region" description="Helical" evidence="1">
    <location>
        <begin position="615"/>
        <end position="638"/>
    </location>
</feature>
<name>A0AA38FKR6_TAXCH</name>
<dbReference type="InterPro" id="IPR010765">
    <property type="entry name" value="DUF1350"/>
</dbReference>
<evidence type="ECO:0000256" key="1">
    <source>
        <dbReference type="SAM" id="Phobius"/>
    </source>
</evidence>